<gene>
    <name evidence="1" type="ORF">HPB50_017389</name>
</gene>
<accession>A0ACB7SRN9</accession>
<name>A0ACB7SRN9_HYAAI</name>
<organism evidence="1 2">
    <name type="scientific">Hyalomma asiaticum</name>
    <name type="common">Tick</name>
    <dbReference type="NCBI Taxonomy" id="266040"/>
    <lineage>
        <taxon>Eukaryota</taxon>
        <taxon>Metazoa</taxon>
        <taxon>Ecdysozoa</taxon>
        <taxon>Arthropoda</taxon>
        <taxon>Chelicerata</taxon>
        <taxon>Arachnida</taxon>
        <taxon>Acari</taxon>
        <taxon>Parasitiformes</taxon>
        <taxon>Ixodida</taxon>
        <taxon>Ixodoidea</taxon>
        <taxon>Ixodidae</taxon>
        <taxon>Hyalomminae</taxon>
        <taxon>Hyalomma</taxon>
    </lineage>
</organism>
<sequence length="305" mass="33447">MPPKRSYTVSSHSKAHKRARGDDARQQRRRHEPAASSPPPGSGRPYPQEDPPPSPTSTTEIVPASLPSDDDDNTTVSWDHGEDSDAYHLSTDQDEIEIMSPFSSQRGNHGCERFSRTFTLDLPYTPAFRPRNQAKACGIVSGDIVVGLRTRIGDATRPPRPLSRHLSTSQRHVTADCGATPRRSARAPASPSGWAPAEWGPPLELGERPVSGSRAQRTARGKGQRGETKCPADNFRENLEPFLRDPLDRDTMLPEASRLLIFGGRTPSVCHRDVLGKWCSRPDVAGRRDVHLVLECPPAPSSSYG</sequence>
<comment type="caution">
    <text evidence="1">The sequence shown here is derived from an EMBL/GenBank/DDBJ whole genome shotgun (WGS) entry which is preliminary data.</text>
</comment>
<proteinExistence type="predicted"/>
<dbReference type="EMBL" id="CM023483">
    <property type="protein sequence ID" value="KAH6936439.1"/>
    <property type="molecule type" value="Genomic_DNA"/>
</dbReference>
<keyword evidence="2" id="KW-1185">Reference proteome</keyword>
<protein>
    <submittedName>
        <fullName evidence="1">Uncharacterized protein</fullName>
    </submittedName>
</protein>
<reference evidence="1" key="1">
    <citation type="submission" date="2020-05" db="EMBL/GenBank/DDBJ databases">
        <title>Large-scale comparative analyses of tick genomes elucidate their genetic diversity and vector capacities.</title>
        <authorList>
            <person name="Jia N."/>
            <person name="Wang J."/>
            <person name="Shi W."/>
            <person name="Du L."/>
            <person name="Sun Y."/>
            <person name="Zhan W."/>
            <person name="Jiang J."/>
            <person name="Wang Q."/>
            <person name="Zhang B."/>
            <person name="Ji P."/>
            <person name="Sakyi L.B."/>
            <person name="Cui X."/>
            <person name="Yuan T."/>
            <person name="Jiang B."/>
            <person name="Yang W."/>
            <person name="Lam T.T.-Y."/>
            <person name="Chang Q."/>
            <person name="Ding S."/>
            <person name="Wang X."/>
            <person name="Zhu J."/>
            <person name="Ruan X."/>
            <person name="Zhao L."/>
            <person name="Wei J."/>
            <person name="Que T."/>
            <person name="Du C."/>
            <person name="Cheng J."/>
            <person name="Dai P."/>
            <person name="Han X."/>
            <person name="Huang E."/>
            <person name="Gao Y."/>
            <person name="Liu J."/>
            <person name="Shao H."/>
            <person name="Ye R."/>
            <person name="Li L."/>
            <person name="Wei W."/>
            <person name="Wang X."/>
            <person name="Wang C."/>
            <person name="Yang T."/>
            <person name="Huo Q."/>
            <person name="Li W."/>
            <person name="Guo W."/>
            <person name="Chen H."/>
            <person name="Zhou L."/>
            <person name="Ni X."/>
            <person name="Tian J."/>
            <person name="Zhou Y."/>
            <person name="Sheng Y."/>
            <person name="Liu T."/>
            <person name="Pan Y."/>
            <person name="Xia L."/>
            <person name="Li J."/>
            <person name="Zhao F."/>
            <person name="Cao W."/>
        </authorList>
    </citation>
    <scope>NUCLEOTIDE SEQUENCE</scope>
    <source>
        <strain evidence="1">Hyas-2018</strain>
    </source>
</reference>
<evidence type="ECO:0000313" key="1">
    <source>
        <dbReference type="EMBL" id="KAH6936439.1"/>
    </source>
</evidence>
<evidence type="ECO:0000313" key="2">
    <source>
        <dbReference type="Proteomes" id="UP000821845"/>
    </source>
</evidence>
<dbReference type="Proteomes" id="UP000821845">
    <property type="component" value="Chromosome 3"/>
</dbReference>